<evidence type="ECO:0000313" key="9">
    <source>
        <dbReference type="WBParaSite" id="SBAD_0000832901-mRNA-1"/>
    </source>
</evidence>
<dbReference type="GO" id="GO:0003677">
    <property type="term" value="F:DNA binding"/>
    <property type="evidence" value="ECO:0007669"/>
    <property type="project" value="UniProtKB-KW"/>
</dbReference>
<dbReference type="WBParaSite" id="SBAD_0000832901-mRNA-1">
    <property type="protein sequence ID" value="SBAD_0000832901-mRNA-1"/>
    <property type="gene ID" value="SBAD_0000832901"/>
</dbReference>
<evidence type="ECO:0000313" key="8">
    <source>
        <dbReference type="Proteomes" id="UP000270296"/>
    </source>
</evidence>
<dbReference type="InterPro" id="IPR047192">
    <property type="entry name" value="Euk_RPA1_DBD_C"/>
</dbReference>
<gene>
    <name evidence="7" type="ORF">SBAD_LOCUS8030</name>
</gene>
<dbReference type="Proteomes" id="UP000270296">
    <property type="component" value="Unassembled WGS sequence"/>
</dbReference>
<reference evidence="9" key="1">
    <citation type="submission" date="2016-06" db="UniProtKB">
        <authorList>
            <consortium name="WormBaseParasite"/>
        </authorList>
    </citation>
    <scope>IDENTIFICATION</scope>
</reference>
<dbReference type="InterPro" id="IPR012340">
    <property type="entry name" value="NA-bd_OB-fold"/>
</dbReference>
<accession>A0A183IWN3</accession>
<evidence type="ECO:0000256" key="2">
    <source>
        <dbReference type="ARBA" id="ARBA00022723"/>
    </source>
</evidence>
<keyword evidence="2" id="KW-0479">Metal-binding</keyword>
<evidence type="ECO:0000256" key="3">
    <source>
        <dbReference type="ARBA" id="ARBA00022771"/>
    </source>
</evidence>
<dbReference type="OrthoDB" id="1751331at2759"/>
<evidence type="ECO:0000259" key="6">
    <source>
        <dbReference type="Pfam" id="PF08646"/>
    </source>
</evidence>
<keyword evidence="4" id="KW-0862">Zinc</keyword>
<comment type="similarity">
    <text evidence="1">Belongs to the replication factor A protein 1 family.</text>
</comment>
<evidence type="ECO:0000256" key="1">
    <source>
        <dbReference type="ARBA" id="ARBA00005690"/>
    </source>
</evidence>
<feature type="domain" description="Replication factor A C-terminal" evidence="6">
    <location>
        <begin position="55"/>
        <end position="112"/>
    </location>
</feature>
<dbReference type="CDD" id="cd04476">
    <property type="entry name" value="RPA1_DBD_C"/>
    <property type="match status" value="1"/>
</dbReference>
<dbReference type="AlphaFoldDB" id="A0A183IWN3"/>
<keyword evidence="5" id="KW-0238">DNA-binding</keyword>
<sequence length="164" mass="18733">MNPDIKEAHRLRGWYDSEAKPETIKNLSVASAGGGFTLLAQAETERLGSGDKADYFGVKAMVIGVKRDSCLYQACPTADCKKKVYDENNGMYRCEKCNKHYPNFKWRMLLSVITRLGTHMRFYFVAVGDNVRRLRYLKSRTDYVETLPQPIFGFSLVFNGPLTR</sequence>
<dbReference type="SUPFAM" id="SSF50249">
    <property type="entry name" value="Nucleic acid-binding proteins"/>
    <property type="match status" value="1"/>
</dbReference>
<protein>
    <submittedName>
        <fullName evidence="9">Rep_fac-A_C domain-containing protein</fullName>
    </submittedName>
</protein>
<dbReference type="Pfam" id="PF08646">
    <property type="entry name" value="Rep_fac-A_C"/>
    <property type="match status" value="1"/>
</dbReference>
<evidence type="ECO:0000256" key="4">
    <source>
        <dbReference type="ARBA" id="ARBA00022833"/>
    </source>
</evidence>
<proteinExistence type="inferred from homology"/>
<keyword evidence="8" id="KW-1185">Reference proteome</keyword>
<evidence type="ECO:0000256" key="5">
    <source>
        <dbReference type="ARBA" id="ARBA00023125"/>
    </source>
</evidence>
<dbReference type="EMBL" id="UZAM01011178">
    <property type="protein sequence ID" value="VDP15091.1"/>
    <property type="molecule type" value="Genomic_DNA"/>
</dbReference>
<name>A0A183IWN3_9BILA</name>
<reference evidence="7 8" key="2">
    <citation type="submission" date="2018-11" db="EMBL/GenBank/DDBJ databases">
        <authorList>
            <consortium name="Pathogen Informatics"/>
        </authorList>
    </citation>
    <scope>NUCLEOTIDE SEQUENCE [LARGE SCALE GENOMIC DNA]</scope>
</reference>
<dbReference type="Gene3D" id="2.40.50.140">
    <property type="entry name" value="Nucleic acid-binding proteins"/>
    <property type="match status" value="1"/>
</dbReference>
<dbReference type="GO" id="GO:0008270">
    <property type="term" value="F:zinc ion binding"/>
    <property type="evidence" value="ECO:0007669"/>
    <property type="project" value="UniProtKB-KW"/>
</dbReference>
<keyword evidence="3" id="KW-0863">Zinc-finger</keyword>
<dbReference type="InterPro" id="IPR013955">
    <property type="entry name" value="Rep_factor-A_C"/>
</dbReference>
<evidence type="ECO:0000313" key="7">
    <source>
        <dbReference type="EMBL" id="VDP15091.1"/>
    </source>
</evidence>
<organism evidence="9">
    <name type="scientific">Soboliphyme baturini</name>
    <dbReference type="NCBI Taxonomy" id="241478"/>
    <lineage>
        <taxon>Eukaryota</taxon>
        <taxon>Metazoa</taxon>
        <taxon>Ecdysozoa</taxon>
        <taxon>Nematoda</taxon>
        <taxon>Enoplea</taxon>
        <taxon>Dorylaimia</taxon>
        <taxon>Dioctophymatida</taxon>
        <taxon>Dioctophymatoidea</taxon>
        <taxon>Soboliphymatidae</taxon>
        <taxon>Soboliphyme</taxon>
    </lineage>
</organism>